<sequence>MRETHTGNPIDERCKAAGISRRELCRRAGLSYRTVESWCAGHRKSPDVYQLWRVAKVLGCQIEDLLDPERIADDTSESE</sequence>
<dbReference type="PROSITE" id="PS50943">
    <property type="entry name" value="HTH_CROC1"/>
    <property type="match status" value="1"/>
</dbReference>
<reference evidence="2 3" key="2">
    <citation type="submission" date="2007-09" db="EMBL/GenBank/DDBJ databases">
        <authorList>
            <person name="Fulton L."/>
            <person name="Clifton S."/>
            <person name="Fulton B."/>
            <person name="Xu J."/>
            <person name="Minx P."/>
            <person name="Pepin K.H."/>
            <person name="Johnson M."/>
            <person name="Thiruvilangam P."/>
            <person name="Bhonagiri V."/>
            <person name="Nash W.E."/>
            <person name="Mardis E.R."/>
            <person name="Wilson R.K."/>
        </authorList>
    </citation>
    <scope>NUCLEOTIDE SEQUENCE [LARGE SCALE GENOMIC DNA]</scope>
    <source>
        <strain evidence="2 3">M21/2</strain>
    </source>
</reference>
<organism evidence="2 3">
    <name type="scientific">Faecalibacterium prausnitzii M21/2</name>
    <dbReference type="NCBI Taxonomy" id="411485"/>
    <lineage>
        <taxon>Bacteria</taxon>
        <taxon>Bacillati</taxon>
        <taxon>Bacillota</taxon>
        <taxon>Clostridia</taxon>
        <taxon>Eubacteriales</taxon>
        <taxon>Oscillospiraceae</taxon>
        <taxon>Faecalibacterium</taxon>
    </lineage>
</organism>
<protein>
    <submittedName>
        <fullName evidence="2">DNA-binding helix-turn-helix protein</fullName>
    </submittedName>
</protein>
<dbReference type="CDD" id="cd00093">
    <property type="entry name" value="HTH_XRE"/>
    <property type="match status" value="1"/>
</dbReference>
<evidence type="ECO:0000313" key="3">
    <source>
        <dbReference type="Proteomes" id="UP000005945"/>
    </source>
</evidence>
<dbReference type="Gene3D" id="1.10.260.40">
    <property type="entry name" value="lambda repressor-like DNA-binding domains"/>
    <property type="match status" value="1"/>
</dbReference>
<dbReference type="EMBL" id="ABED02000025">
    <property type="protein sequence ID" value="EDP21708.1"/>
    <property type="molecule type" value="Genomic_DNA"/>
</dbReference>
<dbReference type="RefSeq" id="WP_005923620.1">
    <property type="nucleotide sequence ID" value="NZ_DS483500.1"/>
</dbReference>
<dbReference type="GO" id="GO:0003677">
    <property type="term" value="F:DNA binding"/>
    <property type="evidence" value="ECO:0007669"/>
    <property type="project" value="UniProtKB-KW"/>
</dbReference>
<dbReference type="HOGENOM" id="CLU_2600868_0_0_9"/>
<dbReference type="SUPFAM" id="SSF47413">
    <property type="entry name" value="lambda repressor-like DNA-binding domains"/>
    <property type="match status" value="1"/>
</dbReference>
<gene>
    <name evidence="2" type="ORF">FAEPRAM212_01529</name>
</gene>
<dbReference type="SMART" id="SM00530">
    <property type="entry name" value="HTH_XRE"/>
    <property type="match status" value="1"/>
</dbReference>
<dbReference type="Pfam" id="PF13443">
    <property type="entry name" value="HTH_26"/>
    <property type="match status" value="1"/>
</dbReference>
<proteinExistence type="predicted"/>
<dbReference type="GeneID" id="75068318"/>
<reference evidence="2 3" key="1">
    <citation type="submission" date="2007-09" db="EMBL/GenBank/DDBJ databases">
        <title>Draft genome sequence of Faecalibacterium prausnitzii M21/2.</title>
        <authorList>
            <person name="Sudarsanam P."/>
            <person name="Ley R."/>
            <person name="Guruge J."/>
            <person name="Turnbaugh P.J."/>
            <person name="Mahowald M."/>
            <person name="Liep D."/>
            <person name="Gordon J."/>
        </authorList>
    </citation>
    <scope>NUCLEOTIDE SEQUENCE [LARGE SCALE GENOMIC DNA]</scope>
    <source>
        <strain evidence="2 3">M21/2</strain>
    </source>
</reference>
<name>A8SB08_9FIRM</name>
<evidence type="ECO:0000259" key="1">
    <source>
        <dbReference type="PROSITE" id="PS50943"/>
    </source>
</evidence>
<keyword evidence="2" id="KW-0238">DNA-binding</keyword>
<comment type="caution">
    <text evidence="2">The sequence shown here is derived from an EMBL/GenBank/DDBJ whole genome shotgun (WGS) entry which is preliminary data.</text>
</comment>
<dbReference type="AlphaFoldDB" id="A8SB08"/>
<dbReference type="Proteomes" id="UP000005945">
    <property type="component" value="Unassembled WGS sequence"/>
</dbReference>
<dbReference type="InterPro" id="IPR010982">
    <property type="entry name" value="Lambda_DNA-bd_dom_sf"/>
</dbReference>
<feature type="domain" description="HTH cro/C1-type" evidence="1">
    <location>
        <begin position="10"/>
        <end position="65"/>
    </location>
</feature>
<dbReference type="InterPro" id="IPR001387">
    <property type="entry name" value="Cro/C1-type_HTH"/>
</dbReference>
<accession>A8SB08</accession>
<evidence type="ECO:0000313" key="2">
    <source>
        <dbReference type="EMBL" id="EDP21708.1"/>
    </source>
</evidence>